<reference evidence="1" key="1">
    <citation type="journal article" date="2014" name="Front. Microbiol.">
        <title>High frequency of phylogenetically diverse reductive dehalogenase-homologous genes in deep subseafloor sedimentary metagenomes.</title>
        <authorList>
            <person name="Kawai M."/>
            <person name="Futagami T."/>
            <person name="Toyoda A."/>
            <person name="Takaki Y."/>
            <person name="Nishi S."/>
            <person name="Hori S."/>
            <person name="Arai W."/>
            <person name="Tsubouchi T."/>
            <person name="Morono Y."/>
            <person name="Uchiyama I."/>
            <person name="Ito T."/>
            <person name="Fujiyama A."/>
            <person name="Inagaki F."/>
            <person name="Takami H."/>
        </authorList>
    </citation>
    <scope>NUCLEOTIDE SEQUENCE</scope>
    <source>
        <strain evidence="1">Expedition CK06-06</strain>
    </source>
</reference>
<sequence length="54" mass="6253">MFQQNEKTKKGEKIIIRLKKIKTKSDEYVSVYYNANGYSGSIPCHDTLIKNDIT</sequence>
<proteinExistence type="predicted"/>
<dbReference type="AlphaFoldDB" id="X1DBR7"/>
<protein>
    <submittedName>
        <fullName evidence="1">Uncharacterized protein</fullName>
    </submittedName>
</protein>
<dbReference type="EMBL" id="BART01035822">
    <property type="protein sequence ID" value="GAH05765.1"/>
    <property type="molecule type" value="Genomic_DNA"/>
</dbReference>
<accession>X1DBR7</accession>
<feature type="non-terminal residue" evidence="1">
    <location>
        <position position="54"/>
    </location>
</feature>
<evidence type="ECO:0000313" key="1">
    <source>
        <dbReference type="EMBL" id="GAH05765.1"/>
    </source>
</evidence>
<name>X1DBR7_9ZZZZ</name>
<gene>
    <name evidence="1" type="ORF">S01H4_60663</name>
</gene>
<organism evidence="1">
    <name type="scientific">marine sediment metagenome</name>
    <dbReference type="NCBI Taxonomy" id="412755"/>
    <lineage>
        <taxon>unclassified sequences</taxon>
        <taxon>metagenomes</taxon>
        <taxon>ecological metagenomes</taxon>
    </lineage>
</organism>
<comment type="caution">
    <text evidence="1">The sequence shown here is derived from an EMBL/GenBank/DDBJ whole genome shotgun (WGS) entry which is preliminary data.</text>
</comment>